<dbReference type="EMBL" id="BGZK01000085">
    <property type="protein sequence ID" value="GBP17154.1"/>
    <property type="molecule type" value="Genomic_DNA"/>
</dbReference>
<dbReference type="AlphaFoldDB" id="A0A4C1TTC4"/>
<dbReference type="OrthoDB" id="6628782at2759"/>
<feature type="signal peptide" evidence="1">
    <location>
        <begin position="1"/>
        <end position="15"/>
    </location>
</feature>
<evidence type="ECO:0000313" key="2">
    <source>
        <dbReference type="EMBL" id="GBP17154.1"/>
    </source>
</evidence>
<protein>
    <recommendedName>
        <fullName evidence="4">Secreted protein</fullName>
    </recommendedName>
</protein>
<feature type="chain" id="PRO_5020041821" description="Secreted protein" evidence="1">
    <location>
        <begin position="16"/>
        <end position="158"/>
    </location>
</feature>
<reference evidence="2 3" key="1">
    <citation type="journal article" date="2019" name="Commun. Biol.">
        <title>The bagworm genome reveals a unique fibroin gene that provides high tensile strength.</title>
        <authorList>
            <person name="Kono N."/>
            <person name="Nakamura H."/>
            <person name="Ohtoshi R."/>
            <person name="Tomita M."/>
            <person name="Numata K."/>
            <person name="Arakawa K."/>
        </authorList>
    </citation>
    <scope>NUCLEOTIDE SEQUENCE [LARGE SCALE GENOMIC DNA]</scope>
</reference>
<evidence type="ECO:0000313" key="3">
    <source>
        <dbReference type="Proteomes" id="UP000299102"/>
    </source>
</evidence>
<keyword evidence="1" id="KW-0732">Signal</keyword>
<accession>A0A4C1TTC4</accession>
<gene>
    <name evidence="2" type="ORF">EVAR_17279_1</name>
</gene>
<evidence type="ECO:0000256" key="1">
    <source>
        <dbReference type="SAM" id="SignalP"/>
    </source>
</evidence>
<proteinExistence type="predicted"/>
<keyword evidence="3" id="KW-1185">Reference proteome</keyword>
<name>A0A4C1TTC4_EUMVA</name>
<evidence type="ECO:0008006" key="4">
    <source>
        <dbReference type="Google" id="ProtNLM"/>
    </source>
</evidence>
<dbReference type="Proteomes" id="UP000299102">
    <property type="component" value="Unassembled WGS sequence"/>
</dbReference>
<comment type="caution">
    <text evidence="2">The sequence shown here is derived from an EMBL/GenBank/DDBJ whole genome shotgun (WGS) entry which is preliminary data.</text>
</comment>
<sequence length="158" mass="17258">MVCLWFLVLCSSAMAFNVDVGSRVVHRRPPGSSPDSMFGFTVQLHVHGSQKIVYTLFFAPVQLGYGGCQRPSSPGAAAASRADGLRCNMRHRVSNSLLSDFKHTLATRPPLFIAVVRCRSCTVVSGHMGVHTTHSFIKASELLRRCDACNLLQQAVLK</sequence>
<organism evidence="2 3">
    <name type="scientific">Eumeta variegata</name>
    <name type="common">Bagworm moth</name>
    <name type="synonym">Eumeta japonica</name>
    <dbReference type="NCBI Taxonomy" id="151549"/>
    <lineage>
        <taxon>Eukaryota</taxon>
        <taxon>Metazoa</taxon>
        <taxon>Ecdysozoa</taxon>
        <taxon>Arthropoda</taxon>
        <taxon>Hexapoda</taxon>
        <taxon>Insecta</taxon>
        <taxon>Pterygota</taxon>
        <taxon>Neoptera</taxon>
        <taxon>Endopterygota</taxon>
        <taxon>Lepidoptera</taxon>
        <taxon>Glossata</taxon>
        <taxon>Ditrysia</taxon>
        <taxon>Tineoidea</taxon>
        <taxon>Psychidae</taxon>
        <taxon>Oiketicinae</taxon>
        <taxon>Eumeta</taxon>
    </lineage>
</organism>